<gene>
    <name evidence="1" type="ORF">MUN68_007945</name>
</gene>
<reference evidence="1 2" key="1">
    <citation type="submission" date="2023-01" db="EMBL/GenBank/DDBJ databases">
        <title>Psychroserpens ponticola sp. nov., isolated from seawater.</title>
        <authorList>
            <person name="Kristyanto S."/>
            <person name="Jung J."/>
            <person name="Kim J.M."/>
            <person name="Jeon C.O."/>
        </authorList>
    </citation>
    <scope>NUCLEOTIDE SEQUENCE [LARGE SCALE GENOMIC DNA]</scope>
    <source>
        <strain evidence="1 2">MSW6</strain>
    </source>
</reference>
<keyword evidence="2" id="KW-1185">Reference proteome</keyword>
<evidence type="ECO:0000313" key="1">
    <source>
        <dbReference type="EMBL" id="WCO03425.1"/>
    </source>
</evidence>
<proteinExistence type="predicted"/>
<dbReference type="EMBL" id="CP116221">
    <property type="protein sequence ID" value="WCO03425.1"/>
    <property type="molecule type" value="Genomic_DNA"/>
</dbReference>
<protein>
    <submittedName>
        <fullName evidence="1">Uncharacterized protein</fullName>
    </submittedName>
</protein>
<evidence type="ECO:0000313" key="2">
    <source>
        <dbReference type="Proteomes" id="UP001202717"/>
    </source>
</evidence>
<dbReference type="RefSeq" id="WP_249994793.1">
    <property type="nucleotide sequence ID" value="NZ_CP116221.1"/>
</dbReference>
<organism evidence="1 2">
    <name type="scientific">Psychroserpens ponticola</name>
    <dbReference type="NCBI Taxonomy" id="2932268"/>
    <lineage>
        <taxon>Bacteria</taxon>
        <taxon>Pseudomonadati</taxon>
        <taxon>Bacteroidota</taxon>
        <taxon>Flavobacteriia</taxon>
        <taxon>Flavobacteriales</taxon>
        <taxon>Flavobacteriaceae</taxon>
        <taxon>Psychroserpens</taxon>
    </lineage>
</organism>
<sequence>MAKQAGILPFVGTIGGINFYYLNGKPIARQAGGGFNGKAIKSKGSMQRVRENSNEFGGCSRVNKAFREALRPFYKKHRFTHLHSRLMGLFSTLKNLDLVSKRGERVVANGVVGADGLELLKRFSYTPDCQVKTVLPFNYVVDSVSYALTISDFDINRVGFIDGATHIELTYGVLDFNFRTLDYELHLASALVLDTDFAGASVSLVPDTLPLGIGTELCVFGVRFYQEVDDALYLLNAKDGVGFMVL</sequence>
<accession>A0ABY7S355</accession>
<name>A0ABY7S355_9FLAO</name>
<dbReference type="Proteomes" id="UP001202717">
    <property type="component" value="Chromosome"/>
</dbReference>